<accession>A0A4U7N6H2</accession>
<sequence>MSILFTKMTPTAREIAEAALRSQGILAPDAPLEYAFEVHSNERDALEKARVAYDHKIDACPPNDHDCIARMAIAKAKFIRSTLDAAPS</sequence>
<dbReference type="AlphaFoldDB" id="A0A4U7N6H2"/>
<proteinExistence type="predicted"/>
<dbReference type="Proteomes" id="UP000306575">
    <property type="component" value="Unassembled WGS sequence"/>
</dbReference>
<dbReference type="RefSeq" id="WP_138015748.1">
    <property type="nucleotide sequence ID" value="NZ_SULI01000006.1"/>
</dbReference>
<name>A0A4U7N6H2_9RHOB</name>
<dbReference type="OrthoDB" id="7867765at2"/>
<comment type="caution">
    <text evidence="1">The sequence shown here is derived from an EMBL/GenBank/DDBJ whole genome shotgun (WGS) entry which is preliminary data.</text>
</comment>
<gene>
    <name evidence="1" type="ORF">FAP39_07355</name>
</gene>
<protein>
    <submittedName>
        <fullName evidence="1">Uncharacterized protein</fullName>
    </submittedName>
</protein>
<organism evidence="1 2">
    <name type="scientific">Shimia litoralis</name>
    <dbReference type="NCBI Taxonomy" id="420403"/>
    <lineage>
        <taxon>Bacteria</taxon>
        <taxon>Pseudomonadati</taxon>
        <taxon>Pseudomonadota</taxon>
        <taxon>Alphaproteobacteria</taxon>
        <taxon>Rhodobacterales</taxon>
        <taxon>Roseobacteraceae</taxon>
    </lineage>
</organism>
<dbReference type="EMBL" id="SULI01000006">
    <property type="protein sequence ID" value="TKZ21227.1"/>
    <property type="molecule type" value="Genomic_DNA"/>
</dbReference>
<reference evidence="1 2" key="1">
    <citation type="submission" date="2019-04" db="EMBL/GenBank/DDBJ databases">
        <title>Genome sequence of Pelagicola litoralis CL-ES2.</title>
        <authorList>
            <person name="Cao J."/>
        </authorList>
    </citation>
    <scope>NUCLEOTIDE SEQUENCE [LARGE SCALE GENOMIC DNA]</scope>
    <source>
        <strain evidence="1 2">CL-ES2</strain>
    </source>
</reference>
<evidence type="ECO:0000313" key="1">
    <source>
        <dbReference type="EMBL" id="TKZ21227.1"/>
    </source>
</evidence>
<evidence type="ECO:0000313" key="2">
    <source>
        <dbReference type="Proteomes" id="UP000306575"/>
    </source>
</evidence>
<keyword evidence="2" id="KW-1185">Reference proteome</keyword>